<dbReference type="InterPro" id="IPR055206">
    <property type="entry name" value="DEXQc_SUV3"/>
</dbReference>
<evidence type="ECO:0000256" key="6">
    <source>
        <dbReference type="ARBA" id="ARBA00022801"/>
    </source>
</evidence>
<dbReference type="InterPro" id="IPR001650">
    <property type="entry name" value="Helicase_C-like"/>
</dbReference>
<dbReference type="SMART" id="SM00490">
    <property type="entry name" value="HELICc"/>
    <property type="match status" value="1"/>
</dbReference>
<dbReference type="CDD" id="cd18805">
    <property type="entry name" value="SF2_C_suv3"/>
    <property type="match status" value="1"/>
</dbReference>
<feature type="compositionally biased region" description="Basic residues" evidence="12">
    <location>
        <begin position="663"/>
        <end position="677"/>
    </location>
</feature>
<accession>A0A7D8ZG50</accession>
<dbReference type="GO" id="GO:0045025">
    <property type="term" value="C:mitochondrial degradosome"/>
    <property type="evidence" value="ECO:0007669"/>
    <property type="project" value="TreeGrafter"/>
</dbReference>
<comment type="caution">
    <text evidence="14">The sequence shown here is derived from an EMBL/GenBank/DDBJ whole genome shotgun (WGS) entry which is preliminary data.</text>
</comment>
<keyword evidence="9" id="KW-0809">Transit peptide</keyword>
<dbReference type="InterPro" id="IPR022192">
    <property type="entry name" value="SUV3_C"/>
</dbReference>
<evidence type="ECO:0000256" key="2">
    <source>
        <dbReference type="ARBA" id="ARBA00001946"/>
    </source>
</evidence>
<evidence type="ECO:0000313" key="15">
    <source>
        <dbReference type="Proteomes" id="UP000473826"/>
    </source>
</evidence>
<dbReference type="PROSITE" id="PS51194">
    <property type="entry name" value="HELICASE_CTER"/>
    <property type="match status" value="1"/>
</dbReference>
<evidence type="ECO:0000256" key="8">
    <source>
        <dbReference type="ARBA" id="ARBA00022840"/>
    </source>
</evidence>
<feature type="region of interest" description="Disordered" evidence="12">
    <location>
        <begin position="661"/>
        <end position="681"/>
    </location>
</feature>
<dbReference type="Pfam" id="PF00271">
    <property type="entry name" value="Helicase_C"/>
    <property type="match status" value="1"/>
</dbReference>
<dbReference type="OrthoDB" id="6692397at2759"/>
<evidence type="ECO:0000256" key="7">
    <source>
        <dbReference type="ARBA" id="ARBA00022806"/>
    </source>
</evidence>
<dbReference type="AlphaFoldDB" id="A0A7D8ZG50"/>
<dbReference type="PANTHER" id="PTHR12131:SF1">
    <property type="entry name" value="ATP-DEPENDENT RNA HELICASE SUPV3L1, MITOCHONDRIAL-RELATED"/>
    <property type="match status" value="1"/>
</dbReference>
<dbReference type="EC" id="3.6.4.13" evidence="4"/>
<evidence type="ECO:0000256" key="1">
    <source>
        <dbReference type="ARBA" id="ARBA00001936"/>
    </source>
</evidence>
<dbReference type="Gene3D" id="3.40.50.300">
    <property type="entry name" value="P-loop containing nucleotide triphosphate hydrolases"/>
    <property type="match status" value="2"/>
</dbReference>
<dbReference type="Proteomes" id="UP000473826">
    <property type="component" value="Unassembled WGS sequence"/>
</dbReference>
<dbReference type="EMBL" id="QKWK01000002">
    <property type="protein sequence ID" value="TXT13435.1"/>
    <property type="molecule type" value="Genomic_DNA"/>
</dbReference>
<dbReference type="Pfam" id="PF22527">
    <property type="entry name" value="DEXQc_Suv3"/>
    <property type="match status" value="1"/>
</dbReference>
<dbReference type="Pfam" id="PF18147">
    <property type="entry name" value="Suv3_C_1"/>
    <property type="match status" value="1"/>
</dbReference>
<dbReference type="SUPFAM" id="SSF52540">
    <property type="entry name" value="P-loop containing nucleoside triphosphate hydrolases"/>
    <property type="match status" value="1"/>
</dbReference>
<dbReference type="Gene3D" id="1.20.58.1080">
    <property type="match status" value="1"/>
</dbReference>
<dbReference type="InterPro" id="IPR027417">
    <property type="entry name" value="P-loop_NTPase"/>
</dbReference>
<evidence type="ECO:0000259" key="13">
    <source>
        <dbReference type="PROSITE" id="PS51194"/>
    </source>
</evidence>
<keyword evidence="8" id="KW-0067">ATP-binding</keyword>
<gene>
    <name evidence="14" type="ORF">VHUM_00802</name>
</gene>
<protein>
    <recommendedName>
        <fullName evidence="4">RNA helicase</fullName>
        <ecNumber evidence="4">3.6.4.13</ecNumber>
    </recommendedName>
</protein>
<dbReference type="CDD" id="cd17913">
    <property type="entry name" value="DEXQc_Suv3"/>
    <property type="match status" value="1"/>
</dbReference>
<proteinExistence type="predicted"/>
<comment type="catalytic activity">
    <reaction evidence="11">
        <text>ATP + H2O = ADP + phosphate + H(+)</text>
        <dbReference type="Rhea" id="RHEA:13065"/>
        <dbReference type="ChEBI" id="CHEBI:15377"/>
        <dbReference type="ChEBI" id="CHEBI:15378"/>
        <dbReference type="ChEBI" id="CHEBI:30616"/>
        <dbReference type="ChEBI" id="CHEBI:43474"/>
        <dbReference type="ChEBI" id="CHEBI:456216"/>
        <dbReference type="EC" id="3.6.4.13"/>
    </reaction>
</comment>
<dbReference type="GO" id="GO:0005524">
    <property type="term" value="F:ATP binding"/>
    <property type="evidence" value="ECO:0007669"/>
    <property type="project" value="UniProtKB-KW"/>
</dbReference>
<keyword evidence="7" id="KW-0347">Helicase</keyword>
<dbReference type="InterPro" id="IPR044774">
    <property type="entry name" value="Suv3_DEXQc"/>
</dbReference>
<dbReference type="Pfam" id="PF12513">
    <property type="entry name" value="SUV3_C"/>
    <property type="match status" value="1"/>
</dbReference>
<name>A0A7D8ZG50_VANHU</name>
<comment type="subcellular location">
    <subcellularLocation>
        <location evidence="3">Mitochondrion</location>
    </subcellularLocation>
</comment>
<evidence type="ECO:0000256" key="9">
    <source>
        <dbReference type="ARBA" id="ARBA00022946"/>
    </source>
</evidence>
<keyword evidence="15" id="KW-1185">Reference proteome</keyword>
<sequence length="714" mass="77448">MRPEGLPLAISSRLGTWARSPRVAVRLKDYGFTEDEAEPVVAEWLAKATSELKALDTSSSTILDDVAALGWDPQSLILAYESGSSASVFEAAFMRHFLEFATASGPQHLRLHLRSILEVTNISNLAQTFNAARRVSRHFHLHMGPTNSGKTYNALKALSKAGTGVYAGPLRLLAHEVWERFNLGTVGEMGGKGRACNLLTGEERRIVEPDAGVVACTVEMLPVNGNAGESWDVVVIDEIQMLGDEGRGFAWTNAVMGVNAKEVHLCGDETTAELLKSMIGSFKGDTLTVHKYDRLTPLRVEEESLNDDWSKVQSGDCIVTFSRSSVFSVKKLIEGSLGKKCAVVYGALPPETRAEQARDFNEDGGKAEVLVASDAVGMGLNLKIGRVIFETMSKFNGKEDVPLSLTQVKQIAGRAGRFGQGRKVSGSTDEQAAPGGGVTTLKAEDLPLLRTMLSLPLPPIRRAVVQAPLASLMALAPLLPSDVSFADLTLHFAQLAKLPPNTVLGDPGQRMKLAELVEPARDVLTLAEADAFSTAPLNVRDPKAVDIFLGMVMGYADSFHVGLEDVLAPSELLEMLAKVEHALAALPPLPPYAATSAQYLAPPFAVKSIPALETLHKSLVAYIWLTYRLELGFPDRDLAMSYKERTEKVLDLCLQRLPGVKDKRGKGKKGPAMHQHRLAPAAPKPDIKWELSDAAEAERRRNTWRDVGLVDETK</sequence>
<evidence type="ECO:0000256" key="4">
    <source>
        <dbReference type="ARBA" id="ARBA00012552"/>
    </source>
</evidence>
<evidence type="ECO:0000256" key="12">
    <source>
        <dbReference type="SAM" id="MobiDB-lite"/>
    </source>
</evidence>
<keyword evidence="6" id="KW-0378">Hydrolase</keyword>
<evidence type="ECO:0000313" key="14">
    <source>
        <dbReference type="EMBL" id="TXT13435.1"/>
    </source>
</evidence>
<dbReference type="GO" id="GO:0000965">
    <property type="term" value="P:mitochondrial RNA 3'-end processing"/>
    <property type="evidence" value="ECO:0007669"/>
    <property type="project" value="TreeGrafter"/>
</dbReference>
<comment type="cofactor">
    <cofactor evidence="1">
        <name>Mn(2+)</name>
        <dbReference type="ChEBI" id="CHEBI:29035"/>
    </cofactor>
</comment>
<comment type="cofactor">
    <cofactor evidence="2">
        <name>Mg(2+)</name>
        <dbReference type="ChEBI" id="CHEBI:18420"/>
    </cofactor>
</comment>
<evidence type="ECO:0000256" key="11">
    <source>
        <dbReference type="ARBA" id="ARBA00047984"/>
    </source>
</evidence>
<organism evidence="14 15">
    <name type="scientific">Vanrija humicola</name>
    <name type="common">Yeast</name>
    <name type="synonym">Cryptococcus humicola</name>
    <dbReference type="NCBI Taxonomy" id="5417"/>
    <lineage>
        <taxon>Eukaryota</taxon>
        <taxon>Fungi</taxon>
        <taxon>Dikarya</taxon>
        <taxon>Basidiomycota</taxon>
        <taxon>Agaricomycotina</taxon>
        <taxon>Tremellomycetes</taxon>
        <taxon>Trichosporonales</taxon>
        <taxon>Trichosporonaceae</taxon>
        <taxon>Vanrija</taxon>
    </lineage>
</organism>
<keyword evidence="5" id="KW-0547">Nucleotide-binding</keyword>
<keyword evidence="10" id="KW-0496">Mitochondrion</keyword>
<dbReference type="GO" id="GO:0016787">
    <property type="term" value="F:hydrolase activity"/>
    <property type="evidence" value="ECO:0007669"/>
    <property type="project" value="UniProtKB-KW"/>
</dbReference>
<dbReference type="GO" id="GO:0003724">
    <property type="term" value="F:RNA helicase activity"/>
    <property type="evidence" value="ECO:0007669"/>
    <property type="project" value="UniProtKB-EC"/>
</dbReference>
<dbReference type="Gene3D" id="1.20.272.40">
    <property type="match status" value="1"/>
</dbReference>
<dbReference type="PANTHER" id="PTHR12131">
    <property type="entry name" value="ATP-DEPENDENT RNA AND DNA HELICASE"/>
    <property type="match status" value="1"/>
</dbReference>
<evidence type="ECO:0000256" key="3">
    <source>
        <dbReference type="ARBA" id="ARBA00004173"/>
    </source>
</evidence>
<dbReference type="InterPro" id="IPR050699">
    <property type="entry name" value="RNA-DNA_Helicase"/>
</dbReference>
<dbReference type="InterPro" id="IPR041082">
    <property type="entry name" value="Suv3_C_1"/>
</dbReference>
<feature type="domain" description="Helicase C-terminal" evidence="13">
    <location>
        <begin position="304"/>
        <end position="473"/>
    </location>
</feature>
<evidence type="ECO:0000256" key="5">
    <source>
        <dbReference type="ARBA" id="ARBA00022741"/>
    </source>
</evidence>
<evidence type="ECO:0000256" key="10">
    <source>
        <dbReference type="ARBA" id="ARBA00023128"/>
    </source>
</evidence>
<reference evidence="14 15" key="1">
    <citation type="journal article" date="2019" name="PLoS Genet.">
        <title>Convergent evolution of linked mating-type loci in basidiomycete fungi.</title>
        <authorList>
            <person name="Sun S."/>
            <person name="Coelho M.A."/>
            <person name="Heitman J."/>
            <person name="Nowrousian M."/>
        </authorList>
    </citation>
    <scope>NUCLEOTIDE SEQUENCE [LARGE SCALE GENOMIC DNA]</scope>
    <source>
        <strain evidence="14 15">CBS 4282</strain>
    </source>
</reference>
<dbReference type="FunFam" id="3.40.50.300:FF:000957">
    <property type="entry name" value="ATP-dependent RNA helicase SUV3L, mitochondrial"/>
    <property type="match status" value="1"/>
</dbReference>